<gene>
    <name evidence="8" type="ORF">LQ567_19570</name>
</gene>
<keyword evidence="3 5" id="KW-0378">Hydrolase</keyword>
<dbReference type="Pfam" id="PF22148">
    <property type="entry name" value="Fervidolysin_NPro-like"/>
    <property type="match status" value="1"/>
</dbReference>
<comment type="similarity">
    <text evidence="1 5">Belongs to the peptidase S8 family.</text>
</comment>
<dbReference type="InterPro" id="IPR034204">
    <property type="entry name" value="PfSUB1-like_cat_dom"/>
</dbReference>
<feature type="domain" description="Fervidolysin-like N-terminal prodomain" evidence="7">
    <location>
        <begin position="50"/>
        <end position="128"/>
    </location>
</feature>
<dbReference type="InterPro" id="IPR036852">
    <property type="entry name" value="Peptidase_S8/S53_dom_sf"/>
</dbReference>
<dbReference type="CDD" id="cd07473">
    <property type="entry name" value="Peptidases_S8_Subtilisin_like"/>
    <property type="match status" value="1"/>
</dbReference>
<feature type="active site" description="Charge relay system" evidence="5">
    <location>
        <position position="234"/>
    </location>
</feature>
<dbReference type="SUPFAM" id="SSF52743">
    <property type="entry name" value="Subtilisin-like"/>
    <property type="match status" value="1"/>
</dbReference>
<dbReference type="InterPro" id="IPR000209">
    <property type="entry name" value="Peptidase_S8/S53_dom"/>
</dbReference>
<evidence type="ECO:0000313" key="8">
    <source>
        <dbReference type="EMBL" id="MCD2424993.1"/>
    </source>
</evidence>
<sequence>MMIRESFKLTVGLCLGLCLYSCQKNEVNSGDPLSSSAASTPRRLTASGLAEDYVPGQLLVKFKDGTPAQNKAAIFTKLKGKQKGKAHPKSIPGFEDAGEVDLIETASDPLAAIDAVKNAPEIDFIEPNYIYHTADVPNDPYYTDAQWNMQAGGYGCQASTAWNNHKTGAGNVYVGVIDQGYMYQHDDLKHNAGVNPGEIPGNGIDDDNNGYIDDVYGWNFYNNNATVYTGGDFHGTHVAGIIGAEGGNGIGVAGVVWNVKLLGAKFIEGNTGTAFSAALAIDYFIALKTRQKLNIVAICCSWEGNVSSKNLEAAVRRAGKAGILIVAAAGNSASNNDKTAVYPANYKTENVIAVASIGRNGNLSYFSNYGAKTVDIAAPGESIVSTYLNNSYAALSGTSMAAPHVAGAAALYAAAHPGASMKEIRAAIINAAIPTPSLSGKCITGGRLDISKF</sequence>
<evidence type="ECO:0000313" key="9">
    <source>
        <dbReference type="Proteomes" id="UP001199816"/>
    </source>
</evidence>
<dbReference type="InterPro" id="IPR015500">
    <property type="entry name" value="Peptidase_S8_subtilisin-rel"/>
</dbReference>
<dbReference type="PROSITE" id="PS51892">
    <property type="entry name" value="SUBTILASE"/>
    <property type="match status" value="1"/>
</dbReference>
<name>A0ABS8PV91_9BACT</name>
<dbReference type="PANTHER" id="PTHR43806">
    <property type="entry name" value="PEPTIDASE S8"/>
    <property type="match status" value="1"/>
</dbReference>
<evidence type="ECO:0000256" key="1">
    <source>
        <dbReference type="ARBA" id="ARBA00011073"/>
    </source>
</evidence>
<dbReference type="PROSITE" id="PS00137">
    <property type="entry name" value="SUBTILASE_HIS"/>
    <property type="match status" value="1"/>
</dbReference>
<dbReference type="InterPro" id="IPR050131">
    <property type="entry name" value="Peptidase_S8_subtilisin-like"/>
</dbReference>
<dbReference type="Proteomes" id="UP001199816">
    <property type="component" value="Unassembled WGS sequence"/>
</dbReference>
<keyword evidence="2 5" id="KW-0645">Protease</keyword>
<dbReference type="InterPro" id="IPR023828">
    <property type="entry name" value="Peptidase_S8_Ser-AS"/>
</dbReference>
<organism evidence="8 9">
    <name type="scientific">Niabella pedocola</name>
    <dbReference type="NCBI Taxonomy" id="1752077"/>
    <lineage>
        <taxon>Bacteria</taxon>
        <taxon>Pseudomonadati</taxon>
        <taxon>Bacteroidota</taxon>
        <taxon>Chitinophagia</taxon>
        <taxon>Chitinophagales</taxon>
        <taxon>Chitinophagaceae</taxon>
        <taxon>Niabella</taxon>
    </lineage>
</organism>
<feature type="active site" description="Charge relay system" evidence="5">
    <location>
        <position position="178"/>
    </location>
</feature>
<keyword evidence="4 5" id="KW-0720">Serine protease</keyword>
<feature type="domain" description="Peptidase S8/S53" evidence="6">
    <location>
        <begin position="171"/>
        <end position="432"/>
    </location>
</feature>
<protein>
    <submittedName>
        <fullName evidence="8">S8 family serine peptidase</fullName>
    </submittedName>
</protein>
<dbReference type="Pfam" id="PF00082">
    <property type="entry name" value="Peptidase_S8"/>
    <property type="match status" value="1"/>
</dbReference>
<evidence type="ECO:0000259" key="7">
    <source>
        <dbReference type="Pfam" id="PF22148"/>
    </source>
</evidence>
<evidence type="ECO:0000256" key="2">
    <source>
        <dbReference type="ARBA" id="ARBA00022670"/>
    </source>
</evidence>
<dbReference type="PANTHER" id="PTHR43806:SF11">
    <property type="entry name" value="CEREVISIN-RELATED"/>
    <property type="match status" value="1"/>
</dbReference>
<dbReference type="PRINTS" id="PR00723">
    <property type="entry name" value="SUBTILISIN"/>
</dbReference>
<dbReference type="RefSeq" id="WP_231007376.1">
    <property type="nucleotide sequence ID" value="NZ_JAJNEC010000006.1"/>
</dbReference>
<evidence type="ECO:0000256" key="4">
    <source>
        <dbReference type="ARBA" id="ARBA00022825"/>
    </source>
</evidence>
<reference evidence="8 9" key="1">
    <citation type="submission" date="2021-11" db="EMBL/GenBank/DDBJ databases">
        <title>Genomic of Niabella pedocola.</title>
        <authorList>
            <person name="Wu T."/>
        </authorList>
    </citation>
    <scope>NUCLEOTIDE SEQUENCE [LARGE SCALE GENOMIC DNA]</scope>
    <source>
        <strain evidence="8 9">JCM 31011</strain>
    </source>
</reference>
<accession>A0ABS8PV91</accession>
<evidence type="ECO:0000256" key="5">
    <source>
        <dbReference type="PROSITE-ProRule" id="PRU01240"/>
    </source>
</evidence>
<comment type="caution">
    <text evidence="8">The sequence shown here is derived from an EMBL/GenBank/DDBJ whole genome shotgun (WGS) entry which is preliminary data.</text>
</comment>
<dbReference type="Gene3D" id="3.40.50.200">
    <property type="entry name" value="Peptidase S8/S53 domain"/>
    <property type="match status" value="1"/>
</dbReference>
<evidence type="ECO:0000259" key="6">
    <source>
        <dbReference type="Pfam" id="PF00082"/>
    </source>
</evidence>
<proteinExistence type="inferred from homology"/>
<dbReference type="InterPro" id="IPR022398">
    <property type="entry name" value="Peptidase_S8_His-AS"/>
</dbReference>
<dbReference type="EMBL" id="JAJNEC010000006">
    <property type="protein sequence ID" value="MCD2424993.1"/>
    <property type="molecule type" value="Genomic_DNA"/>
</dbReference>
<dbReference type="InterPro" id="IPR054399">
    <property type="entry name" value="Fervidolysin-like_N_prodom"/>
</dbReference>
<keyword evidence="9" id="KW-1185">Reference proteome</keyword>
<feature type="active site" description="Charge relay system" evidence="5">
    <location>
        <position position="399"/>
    </location>
</feature>
<dbReference type="PROSITE" id="PS00138">
    <property type="entry name" value="SUBTILASE_SER"/>
    <property type="match status" value="1"/>
</dbReference>
<evidence type="ECO:0000256" key="3">
    <source>
        <dbReference type="ARBA" id="ARBA00022801"/>
    </source>
</evidence>